<evidence type="ECO:0000256" key="7">
    <source>
        <dbReference type="SAM" id="Phobius"/>
    </source>
</evidence>
<dbReference type="PANTHER" id="PTHR13906:SF4">
    <property type="entry name" value="LYSOPHOSPHOLIPID ACYLTRANSFERASE 6"/>
    <property type="match status" value="1"/>
</dbReference>
<dbReference type="PANTHER" id="PTHR13906">
    <property type="entry name" value="PORCUPINE"/>
    <property type="match status" value="1"/>
</dbReference>
<reference evidence="10" key="1">
    <citation type="submission" date="2016-06" db="UniProtKB">
        <authorList>
            <consortium name="WormBaseParasite"/>
        </authorList>
    </citation>
    <scope>IDENTIFICATION</scope>
</reference>
<keyword evidence="9" id="KW-1185">Reference proteome</keyword>
<gene>
    <name evidence="8" type="ORF">SSLN_LOCUS1231</name>
</gene>
<dbReference type="STRING" id="70667.A0A183SAI3"/>
<dbReference type="GO" id="GO:0030258">
    <property type="term" value="P:lipid modification"/>
    <property type="evidence" value="ECO:0007669"/>
    <property type="project" value="TreeGrafter"/>
</dbReference>
<evidence type="ECO:0000256" key="4">
    <source>
        <dbReference type="ARBA" id="ARBA00022989"/>
    </source>
</evidence>
<dbReference type="InterPro" id="IPR004299">
    <property type="entry name" value="MBOAT_fam"/>
</dbReference>
<keyword evidence="2" id="KW-0808">Transferase</keyword>
<keyword evidence="3 7" id="KW-0812">Transmembrane</keyword>
<evidence type="ECO:0000256" key="3">
    <source>
        <dbReference type="ARBA" id="ARBA00022692"/>
    </source>
</evidence>
<keyword evidence="5 7" id="KW-0472">Membrane</keyword>
<reference evidence="8 9" key="2">
    <citation type="submission" date="2018-11" db="EMBL/GenBank/DDBJ databases">
        <authorList>
            <consortium name="Pathogen Informatics"/>
        </authorList>
    </citation>
    <scope>NUCLEOTIDE SEQUENCE [LARGE SCALE GENOMIC DNA]</scope>
    <source>
        <strain evidence="8 9">NST_G2</strain>
    </source>
</reference>
<sequence length="229" mass="25710">MFDGWNIGTTRWLRECVYDRVPKQFSVVAVFFVSAFWHGFYPVYYLCFLTAALLTSTGRHTLPSSTAPFFHRKLLEPLHVQYTNPPLSDVLSQLSGRRLLTVEQWECTQVLGTEGVNQEEVVFRACSQKKKTVIVTATETMGTLNSLPDTVVRPGAGVELAKDDRSFYFLGHVAPLIIFCLLPYLTPSTTPEVRLNAVEFAYEINLDPTRGVSTSSQSSMLSKEKKASE</sequence>
<evidence type="ECO:0000256" key="5">
    <source>
        <dbReference type="ARBA" id="ARBA00023136"/>
    </source>
</evidence>
<proteinExistence type="predicted"/>
<evidence type="ECO:0000313" key="10">
    <source>
        <dbReference type="WBParaSite" id="SSLN_0000128001-mRNA-1"/>
    </source>
</evidence>
<evidence type="ECO:0000256" key="1">
    <source>
        <dbReference type="ARBA" id="ARBA00004141"/>
    </source>
</evidence>
<feature type="transmembrane region" description="Helical" evidence="7">
    <location>
        <begin position="167"/>
        <end position="185"/>
    </location>
</feature>
<dbReference type="AlphaFoldDB" id="A0A183SAI3"/>
<organism evidence="10">
    <name type="scientific">Schistocephalus solidus</name>
    <name type="common">Tapeworm</name>
    <dbReference type="NCBI Taxonomy" id="70667"/>
    <lineage>
        <taxon>Eukaryota</taxon>
        <taxon>Metazoa</taxon>
        <taxon>Spiralia</taxon>
        <taxon>Lophotrochozoa</taxon>
        <taxon>Platyhelminthes</taxon>
        <taxon>Cestoda</taxon>
        <taxon>Eucestoda</taxon>
        <taxon>Diphyllobothriidea</taxon>
        <taxon>Diphyllobothriidae</taxon>
        <taxon>Schistocephalus</taxon>
    </lineage>
</organism>
<evidence type="ECO:0000313" key="9">
    <source>
        <dbReference type="Proteomes" id="UP000275846"/>
    </source>
</evidence>
<dbReference type="GO" id="GO:0016746">
    <property type="term" value="F:acyltransferase activity"/>
    <property type="evidence" value="ECO:0007669"/>
    <property type="project" value="UniProtKB-KW"/>
</dbReference>
<keyword evidence="6" id="KW-0012">Acyltransferase</keyword>
<dbReference type="WBParaSite" id="SSLN_0000128001-mRNA-1">
    <property type="protein sequence ID" value="SSLN_0000128001-mRNA-1"/>
    <property type="gene ID" value="SSLN_0000128001"/>
</dbReference>
<dbReference type="OrthoDB" id="286734at2759"/>
<evidence type="ECO:0000256" key="2">
    <source>
        <dbReference type="ARBA" id="ARBA00022679"/>
    </source>
</evidence>
<keyword evidence="4 7" id="KW-1133">Transmembrane helix</keyword>
<comment type="subcellular location">
    <subcellularLocation>
        <location evidence="1">Membrane</location>
        <topology evidence="1">Multi-pass membrane protein</topology>
    </subcellularLocation>
</comment>
<name>A0A183SAI3_SCHSO</name>
<evidence type="ECO:0000313" key="8">
    <source>
        <dbReference type="EMBL" id="VDL87220.1"/>
    </source>
</evidence>
<evidence type="ECO:0000256" key="6">
    <source>
        <dbReference type="ARBA" id="ARBA00023315"/>
    </source>
</evidence>
<dbReference type="Pfam" id="PF03062">
    <property type="entry name" value="MBOAT"/>
    <property type="match status" value="1"/>
</dbReference>
<dbReference type="EMBL" id="UYSU01001986">
    <property type="protein sequence ID" value="VDL87220.1"/>
    <property type="molecule type" value="Genomic_DNA"/>
</dbReference>
<feature type="transmembrane region" description="Helical" evidence="7">
    <location>
        <begin position="27"/>
        <end position="54"/>
    </location>
</feature>
<dbReference type="GO" id="GO:0016020">
    <property type="term" value="C:membrane"/>
    <property type="evidence" value="ECO:0007669"/>
    <property type="project" value="UniProtKB-SubCell"/>
</dbReference>
<dbReference type="InterPro" id="IPR049941">
    <property type="entry name" value="LPLAT_7/PORCN-like"/>
</dbReference>
<accession>A0A183SAI3</accession>
<protein>
    <submittedName>
        <fullName evidence="10">Lysophospholipid acyltransferase 7</fullName>
    </submittedName>
</protein>
<dbReference type="Proteomes" id="UP000275846">
    <property type="component" value="Unassembled WGS sequence"/>
</dbReference>